<name>A0A3D8HCC9_9BACT</name>
<gene>
    <name evidence="5" type="ORF">DWU89_13490</name>
    <name evidence="4" type="ORF">H8784_13140</name>
</gene>
<evidence type="ECO:0000313" key="6">
    <source>
        <dbReference type="Proteomes" id="UP000256321"/>
    </source>
</evidence>
<dbReference type="AlphaFoldDB" id="A0A3D8HCC9"/>
<evidence type="ECO:0000313" key="7">
    <source>
        <dbReference type="Proteomes" id="UP000629596"/>
    </source>
</evidence>
<evidence type="ECO:0000256" key="1">
    <source>
        <dbReference type="ARBA" id="ARBA00009013"/>
    </source>
</evidence>
<comment type="similarity">
    <text evidence="1 2">Belongs to the anti-sigma-factor antagonist family.</text>
</comment>
<dbReference type="EMBL" id="JACRTI010000033">
    <property type="protein sequence ID" value="MBC8602657.1"/>
    <property type="molecule type" value="Genomic_DNA"/>
</dbReference>
<dbReference type="PANTHER" id="PTHR33495">
    <property type="entry name" value="ANTI-SIGMA FACTOR ANTAGONIST TM_1081-RELATED-RELATED"/>
    <property type="match status" value="1"/>
</dbReference>
<dbReference type="InterPro" id="IPR036513">
    <property type="entry name" value="STAS_dom_sf"/>
</dbReference>
<organism evidence="5 6">
    <name type="scientific">Parabacteroides acidifaciens</name>
    <dbReference type="NCBI Taxonomy" id="2290935"/>
    <lineage>
        <taxon>Bacteria</taxon>
        <taxon>Pseudomonadati</taxon>
        <taxon>Bacteroidota</taxon>
        <taxon>Bacteroidia</taxon>
        <taxon>Bacteroidales</taxon>
        <taxon>Tannerellaceae</taxon>
        <taxon>Parabacteroides</taxon>
    </lineage>
</organism>
<evidence type="ECO:0000256" key="2">
    <source>
        <dbReference type="RuleBase" id="RU003749"/>
    </source>
</evidence>
<keyword evidence="7" id="KW-1185">Reference proteome</keyword>
<protein>
    <recommendedName>
        <fullName evidence="2">Anti-sigma factor antagonist</fullName>
    </recommendedName>
</protein>
<dbReference type="SUPFAM" id="SSF52091">
    <property type="entry name" value="SpoIIaa-like"/>
    <property type="match status" value="1"/>
</dbReference>
<dbReference type="Pfam" id="PF01740">
    <property type="entry name" value="STAS"/>
    <property type="match status" value="1"/>
</dbReference>
<dbReference type="RefSeq" id="WP_115500147.1">
    <property type="nucleotide sequence ID" value="NZ_JACRTI010000033.1"/>
</dbReference>
<dbReference type="PROSITE" id="PS50801">
    <property type="entry name" value="STAS"/>
    <property type="match status" value="1"/>
</dbReference>
<dbReference type="GO" id="GO:0043856">
    <property type="term" value="F:anti-sigma factor antagonist activity"/>
    <property type="evidence" value="ECO:0007669"/>
    <property type="project" value="InterPro"/>
</dbReference>
<dbReference type="Proteomes" id="UP000629596">
    <property type="component" value="Unassembled WGS sequence"/>
</dbReference>
<dbReference type="CDD" id="cd07043">
    <property type="entry name" value="STAS_anti-anti-sigma_factors"/>
    <property type="match status" value="1"/>
</dbReference>
<dbReference type="Gene3D" id="3.30.750.24">
    <property type="entry name" value="STAS domain"/>
    <property type="match status" value="1"/>
</dbReference>
<dbReference type="EMBL" id="QREV01000033">
    <property type="protein sequence ID" value="RDU48645.1"/>
    <property type="molecule type" value="Genomic_DNA"/>
</dbReference>
<proteinExistence type="inferred from homology"/>
<reference evidence="5 6" key="1">
    <citation type="submission" date="2018-07" db="EMBL/GenBank/DDBJ databases">
        <title>Parabacteroides acidifaciens nov. sp., isolated from human feces.</title>
        <authorList>
            <person name="Wang Y.J."/>
        </authorList>
    </citation>
    <scope>NUCLEOTIDE SEQUENCE [LARGE SCALE GENOMIC DNA]</scope>
    <source>
        <strain evidence="5 6">426-9</strain>
    </source>
</reference>
<evidence type="ECO:0000313" key="5">
    <source>
        <dbReference type="EMBL" id="RDU48645.1"/>
    </source>
</evidence>
<evidence type="ECO:0000259" key="3">
    <source>
        <dbReference type="PROSITE" id="PS50801"/>
    </source>
</evidence>
<comment type="caution">
    <text evidence="5">The sequence shown here is derived from an EMBL/GenBank/DDBJ whole genome shotgun (WGS) entry which is preliminary data.</text>
</comment>
<sequence length="99" mass="10673">MKITIDNGKETVISLSGELDTLTSVDLEKEIAPILHGEAEAVVLNGAELTYISSAGLRLLLTLQKGMKAKGGTFRLKNIQKDIMDILNITGFSSILTIE</sequence>
<dbReference type="InterPro" id="IPR003658">
    <property type="entry name" value="Anti-sigma_ant"/>
</dbReference>
<dbReference type="PANTHER" id="PTHR33495:SF14">
    <property type="entry name" value="ANTI-SIGMA FACTOR ANTAGONIST"/>
    <property type="match status" value="1"/>
</dbReference>
<feature type="domain" description="STAS" evidence="3">
    <location>
        <begin position="12"/>
        <end position="99"/>
    </location>
</feature>
<reference evidence="4 7" key="2">
    <citation type="submission" date="2020-08" db="EMBL/GenBank/DDBJ databases">
        <title>Genome public.</title>
        <authorList>
            <person name="Liu C."/>
            <person name="Sun Q."/>
        </authorList>
    </citation>
    <scope>NUCLEOTIDE SEQUENCE [LARGE SCALE GENOMIC DNA]</scope>
    <source>
        <strain evidence="4 7">426_9</strain>
    </source>
</reference>
<dbReference type="Proteomes" id="UP000256321">
    <property type="component" value="Unassembled WGS sequence"/>
</dbReference>
<accession>A0A3D8HCC9</accession>
<dbReference type="InterPro" id="IPR002645">
    <property type="entry name" value="STAS_dom"/>
</dbReference>
<dbReference type="NCBIfam" id="TIGR00377">
    <property type="entry name" value="ant_ant_sig"/>
    <property type="match status" value="1"/>
</dbReference>
<evidence type="ECO:0000313" key="4">
    <source>
        <dbReference type="EMBL" id="MBC8602657.1"/>
    </source>
</evidence>